<feature type="transmembrane region" description="Helical" evidence="1">
    <location>
        <begin position="89"/>
        <end position="107"/>
    </location>
</feature>
<accession>A0ABM8ADX9</accession>
<dbReference type="EMBL" id="AP026560">
    <property type="protein sequence ID" value="BDP42002.1"/>
    <property type="molecule type" value="Genomic_DNA"/>
</dbReference>
<keyword evidence="3" id="KW-1185">Reference proteome</keyword>
<protein>
    <submittedName>
        <fullName evidence="2">Uncharacterized protein</fullName>
    </submittedName>
</protein>
<dbReference type="Proteomes" id="UP001064971">
    <property type="component" value="Chromosome"/>
</dbReference>
<reference evidence="2" key="1">
    <citation type="submission" date="2022-07" db="EMBL/GenBank/DDBJ databases">
        <title>Complete Genome Sequence of the Radioresistant Bacterium Deinococcus aetherius ST0316, Isolated from the Air Dust collected in Lower Stratosphere above Japan.</title>
        <authorList>
            <person name="Satoh K."/>
            <person name="Hagiwara K."/>
            <person name="Katsumata K."/>
            <person name="Kubo A."/>
            <person name="Yokobori S."/>
            <person name="Yamagishi A."/>
            <person name="Oono Y."/>
            <person name="Narumi I."/>
        </authorList>
    </citation>
    <scope>NUCLEOTIDE SEQUENCE</scope>
    <source>
        <strain evidence="2">ST0316</strain>
    </source>
</reference>
<sequence length="146" mass="15694">MATLYLILLTLHNLTRWLVLIAGVWALLVSVRGIGGARPFTPADRRPVALFAGSVHLQVVLGLLLFGLLGATAGRAFSDAPRASFQWEHLGLMLVAAVFATLASALSRRAASNQAGFRVAALWSGLALVVILVGIPWWRPLLRLFS</sequence>
<proteinExistence type="predicted"/>
<keyword evidence="1" id="KW-1133">Transmembrane helix</keyword>
<name>A0ABM8ADX9_9DEIO</name>
<evidence type="ECO:0000256" key="1">
    <source>
        <dbReference type="SAM" id="Phobius"/>
    </source>
</evidence>
<feature type="transmembrane region" description="Helical" evidence="1">
    <location>
        <begin position="47"/>
        <end position="69"/>
    </location>
</feature>
<keyword evidence="1" id="KW-0472">Membrane</keyword>
<organism evidence="2 3">
    <name type="scientific">Deinococcus aetherius</name>
    <dbReference type="NCBI Taxonomy" id="200252"/>
    <lineage>
        <taxon>Bacteria</taxon>
        <taxon>Thermotogati</taxon>
        <taxon>Deinococcota</taxon>
        <taxon>Deinococci</taxon>
        <taxon>Deinococcales</taxon>
        <taxon>Deinococcaceae</taxon>
        <taxon>Deinococcus</taxon>
    </lineage>
</organism>
<evidence type="ECO:0000313" key="3">
    <source>
        <dbReference type="Proteomes" id="UP001064971"/>
    </source>
</evidence>
<keyword evidence="1" id="KW-0812">Transmembrane</keyword>
<feature type="transmembrane region" description="Helical" evidence="1">
    <location>
        <begin position="14"/>
        <end position="35"/>
    </location>
</feature>
<feature type="transmembrane region" description="Helical" evidence="1">
    <location>
        <begin position="119"/>
        <end position="138"/>
    </location>
</feature>
<evidence type="ECO:0000313" key="2">
    <source>
        <dbReference type="EMBL" id="BDP42002.1"/>
    </source>
</evidence>
<dbReference type="RefSeq" id="WP_264774717.1">
    <property type="nucleotide sequence ID" value="NZ_AP026560.1"/>
</dbReference>
<gene>
    <name evidence="2" type="ORF">DAETH_19710</name>
</gene>